<feature type="transmembrane region" description="Helical" evidence="8">
    <location>
        <begin position="449"/>
        <end position="474"/>
    </location>
</feature>
<dbReference type="AlphaFoldDB" id="A0A9P5ANH4"/>
<feature type="transmembrane region" description="Helical" evidence="8">
    <location>
        <begin position="216"/>
        <end position="236"/>
    </location>
</feature>
<dbReference type="EMBL" id="PVQB02000164">
    <property type="protein sequence ID" value="KAF4342030.1"/>
    <property type="molecule type" value="Genomic_DNA"/>
</dbReference>
<dbReference type="FunFam" id="1.10.3430.10:FF:000003">
    <property type="entry name" value="Ammonium transporter"/>
    <property type="match status" value="1"/>
</dbReference>
<dbReference type="InterPro" id="IPR029020">
    <property type="entry name" value="Ammonium/urea_transptr"/>
</dbReference>
<feature type="transmembrane region" description="Helical" evidence="8">
    <location>
        <begin position="130"/>
        <end position="148"/>
    </location>
</feature>
<evidence type="ECO:0000256" key="5">
    <source>
        <dbReference type="ARBA" id="ARBA00022989"/>
    </source>
</evidence>
<accession>A0A9P5ANH4</accession>
<keyword evidence="5 8" id="KW-1133">Transmembrane helix</keyword>
<dbReference type="GO" id="GO:0005886">
    <property type="term" value="C:plasma membrane"/>
    <property type="evidence" value="ECO:0007669"/>
    <property type="project" value="UniProtKB-SubCell"/>
</dbReference>
<feature type="transmembrane region" description="Helical" evidence="8">
    <location>
        <begin position="374"/>
        <end position="391"/>
    </location>
</feature>
<dbReference type="Proteomes" id="UP000730481">
    <property type="component" value="Unassembled WGS sequence"/>
</dbReference>
<evidence type="ECO:0000259" key="9">
    <source>
        <dbReference type="Pfam" id="PF00909"/>
    </source>
</evidence>
<keyword evidence="7 8" id="KW-0924">Ammonia transport</keyword>
<evidence type="ECO:0000256" key="1">
    <source>
        <dbReference type="ARBA" id="ARBA00004141"/>
    </source>
</evidence>
<dbReference type="NCBIfam" id="TIGR00836">
    <property type="entry name" value="amt"/>
    <property type="match status" value="1"/>
</dbReference>
<dbReference type="GO" id="GO:0008519">
    <property type="term" value="F:ammonium channel activity"/>
    <property type="evidence" value="ECO:0007669"/>
    <property type="project" value="InterPro"/>
</dbReference>
<name>A0A9P5ANH4_9HYPO</name>
<dbReference type="PANTHER" id="PTHR43029:SF10">
    <property type="entry name" value="AMMONIUM TRANSPORTER MEP2"/>
    <property type="match status" value="1"/>
</dbReference>
<feature type="transmembrane region" description="Helical" evidence="8">
    <location>
        <begin position="290"/>
        <end position="307"/>
    </location>
</feature>
<feature type="transmembrane region" description="Helical" evidence="8">
    <location>
        <begin position="97"/>
        <end position="118"/>
    </location>
</feature>
<reference evidence="10" key="2">
    <citation type="submission" date="2020-02" db="EMBL/GenBank/DDBJ databases">
        <title>Identification and distribution of gene clusters putatively required for synthesis of sphingolipid metabolism inhibitors in phylogenetically diverse species of the filamentous fungus Fusarium.</title>
        <authorList>
            <person name="Kim H.-S."/>
            <person name="Busman M."/>
            <person name="Brown D.W."/>
            <person name="Divon H."/>
            <person name="Uhlig S."/>
            <person name="Proctor R.H."/>
        </authorList>
    </citation>
    <scope>NUCLEOTIDE SEQUENCE</scope>
    <source>
        <strain evidence="10">NRRL 25174</strain>
    </source>
</reference>
<comment type="caution">
    <text evidence="10">The sequence shown here is derived from an EMBL/GenBank/DDBJ whole genome shotgun (WGS) entry which is preliminary data.</text>
</comment>
<dbReference type="InterPro" id="IPR001905">
    <property type="entry name" value="Ammonium_transpt"/>
</dbReference>
<evidence type="ECO:0000313" key="11">
    <source>
        <dbReference type="Proteomes" id="UP000730481"/>
    </source>
</evidence>
<evidence type="ECO:0000256" key="8">
    <source>
        <dbReference type="RuleBase" id="RU362002"/>
    </source>
</evidence>
<evidence type="ECO:0000256" key="3">
    <source>
        <dbReference type="ARBA" id="ARBA00022448"/>
    </source>
</evidence>
<comment type="subcellular location">
    <subcellularLocation>
        <location evidence="8">Cell membrane</location>
        <topology evidence="8">Multi-pass membrane protein</topology>
    </subcellularLocation>
    <subcellularLocation>
        <location evidence="1">Membrane</location>
        <topology evidence="1">Multi-pass membrane protein</topology>
    </subcellularLocation>
</comment>
<feature type="transmembrane region" description="Helical" evidence="8">
    <location>
        <begin position="403"/>
        <end position="429"/>
    </location>
</feature>
<evidence type="ECO:0000256" key="7">
    <source>
        <dbReference type="ARBA" id="ARBA00023177"/>
    </source>
</evidence>
<evidence type="ECO:0000256" key="2">
    <source>
        <dbReference type="ARBA" id="ARBA00005887"/>
    </source>
</evidence>
<evidence type="ECO:0000256" key="6">
    <source>
        <dbReference type="ARBA" id="ARBA00023136"/>
    </source>
</evidence>
<dbReference type="Pfam" id="PF00909">
    <property type="entry name" value="Ammonium_transp"/>
    <property type="match status" value="1"/>
</dbReference>
<protein>
    <recommendedName>
        <fullName evidence="8">Ammonium transporter</fullName>
    </recommendedName>
</protein>
<keyword evidence="3 8" id="KW-0813">Transport</keyword>
<keyword evidence="4 8" id="KW-0812">Transmembrane</keyword>
<reference evidence="10" key="1">
    <citation type="journal article" date="2017" name="Mycologia">
        <title>Fusarium algeriense, sp. nov., a novel toxigenic crown rot pathogen of durum wheat from Algeria is nested in the Fusarium burgessii species complex.</title>
        <authorList>
            <person name="Laraba I."/>
            <person name="Keddad A."/>
            <person name="Boureghda H."/>
            <person name="Abdallah N."/>
            <person name="Vaughan M.M."/>
            <person name="Proctor R.H."/>
            <person name="Busman M."/>
            <person name="O'Donnell K."/>
        </authorList>
    </citation>
    <scope>NUCLEOTIDE SEQUENCE</scope>
    <source>
        <strain evidence="10">NRRL 25174</strain>
    </source>
</reference>
<proteinExistence type="inferred from homology"/>
<sequence>MSSPKDQTEHVVEYPSYCCLSYGRLIKYPPHYVPYPPPGTTFGLSGLSSQAQFRSRIRVKRSLVKMVTPYNGTTDHADYGYSTGVHDLNIFYDTGHLTFLAISAVLVLLMIPGVGFFYSGLARRKSALTLILLSMVSVGVISFQWFFWGYSLTFSRTGNSFLGDLTQFGLMDTLAQPNGSSALPDILFCLYQGMFAAITPALAIGAVADRGRILPAMVFMFLWSTIVYDPIAYWTWNANGWLFNLPSYDFAGGGPVHVSSGTCALAYSLMLGKRTGYSNNNGLPYRPHNVTHVVLGTVFLWVGWFGFNGGSALAMNIRAVMACYVTNLAASCGAIAWILLDYRLEKKWSTIGFCSGAISGLVAITPAAGFVKPWAAVIIGVCGGIFCNFATKVKFLINVDDSLDIFAIHGIGGMVGNILTGIFGTKTIASLDGAEYDPIGWVDGHFVQLGYQIAGTLAVFAWSFTLTCILLFLLNLIPGLSLRVSPEEEELGTDDGQLGEFAYDYVEMTRHMADSTHPHSDASARTSQEKV</sequence>
<dbReference type="InterPro" id="IPR024041">
    <property type="entry name" value="NH4_transpt_AmtB-like_dom"/>
</dbReference>
<feature type="domain" description="Ammonium transporter AmtB-like" evidence="9">
    <location>
        <begin position="99"/>
        <end position="503"/>
    </location>
</feature>
<organism evidence="10 11">
    <name type="scientific">Fusarium beomiforme</name>
    <dbReference type="NCBI Taxonomy" id="44412"/>
    <lineage>
        <taxon>Eukaryota</taxon>
        <taxon>Fungi</taxon>
        <taxon>Dikarya</taxon>
        <taxon>Ascomycota</taxon>
        <taxon>Pezizomycotina</taxon>
        <taxon>Sordariomycetes</taxon>
        <taxon>Hypocreomycetidae</taxon>
        <taxon>Hypocreales</taxon>
        <taxon>Nectriaceae</taxon>
        <taxon>Fusarium</taxon>
        <taxon>Fusarium burgessii species complex</taxon>
    </lineage>
</organism>
<comment type="similarity">
    <text evidence="2 8">Belongs to the ammonia transporter channel (TC 1.A.11.2) family.</text>
</comment>
<keyword evidence="11" id="KW-1185">Reference proteome</keyword>
<dbReference type="PANTHER" id="PTHR43029">
    <property type="entry name" value="AMMONIUM TRANSPORTER MEP2"/>
    <property type="match status" value="1"/>
</dbReference>
<feature type="transmembrane region" description="Helical" evidence="8">
    <location>
        <begin position="351"/>
        <end position="368"/>
    </location>
</feature>
<dbReference type="OrthoDB" id="534912at2759"/>
<evidence type="ECO:0000256" key="4">
    <source>
        <dbReference type="ARBA" id="ARBA00022692"/>
    </source>
</evidence>
<gene>
    <name evidence="10" type="ORF">FBEOM_4031</name>
</gene>
<feature type="transmembrane region" description="Helical" evidence="8">
    <location>
        <begin position="182"/>
        <end position="204"/>
    </location>
</feature>
<dbReference type="SUPFAM" id="SSF111352">
    <property type="entry name" value="Ammonium transporter"/>
    <property type="match status" value="1"/>
</dbReference>
<dbReference type="Gene3D" id="1.10.3430.10">
    <property type="entry name" value="Ammonium transporter AmtB like domains"/>
    <property type="match status" value="1"/>
</dbReference>
<feature type="transmembrane region" description="Helical" evidence="8">
    <location>
        <begin position="248"/>
        <end position="269"/>
    </location>
</feature>
<dbReference type="PROSITE" id="PS01219">
    <property type="entry name" value="AMMONIUM_TRANSP"/>
    <property type="match status" value="1"/>
</dbReference>
<feature type="transmembrane region" description="Helical" evidence="8">
    <location>
        <begin position="319"/>
        <end position="339"/>
    </location>
</feature>
<keyword evidence="6 8" id="KW-0472">Membrane</keyword>
<evidence type="ECO:0000313" key="10">
    <source>
        <dbReference type="EMBL" id="KAF4342030.1"/>
    </source>
</evidence>
<dbReference type="InterPro" id="IPR018047">
    <property type="entry name" value="Ammonium_transpt_CS"/>
</dbReference>